<organism evidence="1">
    <name type="scientific">uncultured marine thaumarchaeote AD1000_16_B05</name>
    <dbReference type="NCBI Taxonomy" id="1455894"/>
    <lineage>
        <taxon>Archaea</taxon>
        <taxon>Nitrososphaerota</taxon>
        <taxon>environmental samples</taxon>
    </lineage>
</organism>
<name>A0A075FKC7_9ARCH</name>
<dbReference type="AlphaFoldDB" id="A0A075FKC7"/>
<proteinExistence type="predicted"/>
<dbReference type="EMBL" id="KF900350">
    <property type="protein sequence ID" value="AIE91839.1"/>
    <property type="molecule type" value="Genomic_DNA"/>
</dbReference>
<sequence>MQDPNPLPWGAQDRFQAHFVVQQNRDEKLSPGKELESWRLRRVARTRLKTTGHFGSKKVIGVTWEGGKLAEDLNSDSALNEMIVSQSVNDAIIFVDPTDNGIRIYGKWKNSLDFGITKELFEIYNKIAGYIKKIN</sequence>
<evidence type="ECO:0000313" key="1">
    <source>
        <dbReference type="EMBL" id="AIE91839.1"/>
    </source>
</evidence>
<reference evidence="1" key="1">
    <citation type="journal article" date="2014" name="Genome Biol. Evol.">
        <title>Pangenome evidence for extensive interdomain horizontal transfer affecting lineage core and shell genes in uncultured planktonic thaumarchaeota and euryarchaeota.</title>
        <authorList>
            <person name="Deschamps P."/>
            <person name="Zivanovic Y."/>
            <person name="Moreira D."/>
            <person name="Rodriguez-Valera F."/>
            <person name="Lopez-Garcia P."/>
        </authorList>
    </citation>
    <scope>NUCLEOTIDE SEQUENCE</scope>
</reference>
<accession>A0A075FKC7</accession>
<protein>
    <submittedName>
        <fullName evidence="1">Uncharacterized protein</fullName>
    </submittedName>
</protein>